<comment type="similarity">
    <text evidence="1">Belongs to the bacterial sugar transferase family.</text>
</comment>
<keyword evidence="2" id="KW-1133">Transmembrane helix</keyword>
<name>M5UF82_9BACT</name>
<comment type="caution">
    <text evidence="4">The sequence shown here is derived from an EMBL/GenBank/DDBJ whole genome shotgun (WGS) entry which is preliminary data.</text>
</comment>
<dbReference type="PANTHER" id="PTHR30576:SF20">
    <property type="entry name" value="QUINOVOSAMINEPHOSPHOTRANSFERAE-RELATED"/>
    <property type="match status" value="1"/>
</dbReference>
<dbReference type="RefSeq" id="WP_008677127.1">
    <property type="nucleotide sequence ID" value="NZ_ANOH01000142.1"/>
</dbReference>
<feature type="domain" description="Bacterial sugar transferase" evidence="3">
    <location>
        <begin position="13"/>
        <end position="200"/>
    </location>
</feature>
<reference evidence="4 5" key="1">
    <citation type="journal article" date="2013" name="Mar. Genomics">
        <title>Expression of sulfatases in Rhodopirellula baltica and the diversity of sulfatases in the genus Rhodopirellula.</title>
        <authorList>
            <person name="Wegner C.E."/>
            <person name="Richter-Heitmann T."/>
            <person name="Klindworth A."/>
            <person name="Klockow C."/>
            <person name="Richter M."/>
            <person name="Achstetter T."/>
            <person name="Glockner F.O."/>
            <person name="Harder J."/>
        </authorList>
    </citation>
    <scope>NUCLEOTIDE SEQUENCE [LARGE SCALE GENOMIC DNA]</scope>
    <source>
        <strain evidence="4 5">SM41</strain>
    </source>
</reference>
<evidence type="ECO:0000259" key="3">
    <source>
        <dbReference type="Pfam" id="PF02397"/>
    </source>
</evidence>
<keyword evidence="2" id="KW-0472">Membrane</keyword>
<dbReference type="Pfam" id="PF02397">
    <property type="entry name" value="Bac_transf"/>
    <property type="match status" value="1"/>
</dbReference>
<dbReference type="InterPro" id="IPR003362">
    <property type="entry name" value="Bact_transf"/>
</dbReference>
<dbReference type="EMBL" id="ANOH01000142">
    <property type="protein sequence ID" value="EMI56506.1"/>
    <property type="molecule type" value="Genomic_DNA"/>
</dbReference>
<dbReference type="Proteomes" id="UP000011885">
    <property type="component" value="Unassembled WGS sequence"/>
</dbReference>
<dbReference type="PANTHER" id="PTHR30576">
    <property type="entry name" value="COLANIC BIOSYNTHESIS UDP-GLUCOSE LIPID CARRIER TRANSFERASE"/>
    <property type="match status" value="1"/>
</dbReference>
<accession>M5UF82</accession>
<evidence type="ECO:0000313" key="4">
    <source>
        <dbReference type="EMBL" id="EMI56506.1"/>
    </source>
</evidence>
<evidence type="ECO:0000256" key="2">
    <source>
        <dbReference type="SAM" id="Phobius"/>
    </source>
</evidence>
<sequence length="205" mass="23011">MAVGLSVRERSIKRVFDLCVSIPGLIVVSPLIVVAWVAATIDTRANGFYVQRRIGRNGRSFPLFKIRSMRIDSSISTTVTTGQDKRITKVGTILRKTKLDELPQLANVVLGHMSLVGPRPDVAGFADKLQGDDRVILTLRPGITGPASLAFRDEEELLAAQDNPEQYNRDVIWPRKIEINRDYLARWTLTRDFQIIVRTLIGEKT</sequence>
<gene>
    <name evidence="4" type="ORF">RSSM_02050</name>
</gene>
<organism evidence="4 5">
    <name type="scientific">Rhodopirellula sallentina SM41</name>
    <dbReference type="NCBI Taxonomy" id="1263870"/>
    <lineage>
        <taxon>Bacteria</taxon>
        <taxon>Pseudomonadati</taxon>
        <taxon>Planctomycetota</taxon>
        <taxon>Planctomycetia</taxon>
        <taxon>Pirellulales</taxon>
        <taxon>Pirellulaceae</taxon>
        <taxon>Rhodopirellula</taxon>
    </lineage>
</organism>
<dbReference type="EC" id="2.7.8.6" evidence="4"/>
<keyword evidence="2" id="KW-0812">Transmembrane</keyword>
<evidence type="ECO:0000256" key="1">
    <source>
        <dbReference type="ARBA" id="ARBA00006464"/>
    </source>
</evidence>
<protein>
    <submittedName>
        <fullName evidence="4">Bacterial sugar transferase</fullName>
        <ecNumber evidence="4">2.7.8.6</ecNumber>
    </submittedName>
</protein>
<proteinExistence type="inferred from homology"/>
<keyword evidence="5" id="KW-1185">Reference proteome</keyword>
<dbReference type="OrthoDB" id="9766874at2"/>
<dbReference type="GO" id="GO:0047360">
    <property type="term" value="F:undecaprenyl-phosphate galactose phosphotransferase activity"/>
    <property type="evidence" value="ECO:0007669"/>
    <property type="project" value="UniProtKB-EC"/>
</dbReference>
<evidence type="ECO:0000313" key="5">
    <source>
        <dbReference type="Proteomes" id="UP000011885"/>
    </source>
</evidence>
<dbReference type="AlphaFoldDB" id="M5UF82"/>
<feature type="transmembrane region" description="Helical" evidence="2">
    <location>
        <begin position="15"/>
        <end position="39"/>
    </location>
</feature>
<dbReference type="PATRIC" id="fig|1263870.3.peg.2189"/>
<keyword evidence="4" id="KW-0808">Transferase</keyword>